<dbReference type="HOGENOM" id="CLU_134421_0_0_0"/>
<dbReference type="InterPro" id="IPR011146">
    <property type="entry name" value="HIT-like"/>
</dbReference>
<dbReference type="STRING" id="937777.Deipe_2592"/>
<dbReference type="InterPro" id="IPR001310">
    <property type="entry name" value="Histidine_triad_HIT"/>
</dbReference>
<dbReference type="EMBL" id="CP003382">
    <property type="protein sequence ID" value="AFZ68057.1"/>
    <property type="molecule type" value="Genomic_DNA"/>
</dbReference>
<sequence>MRERRPFDLDTYVQRTRTGPCFICALLSGHPDYRHHVLYQDEFFIAFLAKSPNAERREFVQALGYVLIAPREHREHVTGDFTQDEYLRLQALVYRVGEALCAELPTERVYVLSLGSQQGNAHVHWHVVPLPPGVPYEQQQFHFLMAEHGVLEVQLSELDDLAGRLRSRLNA</sequence>
<keyword evidence="3" id="KW-1185">Reference proteome</keyword>
<gene>
    <name evidence="2" type="ordered locus">Deipe_2592</name>
</gene>
<protein>
    <submittedName>
        <fullName evidence="2">HIT family hydrolase, diadenosine tetraphosphate hydrolase</fullName>
    </submittedName>
</protein>
<evidence type="ECO:0000313" key="3">
    <source>
        <dbReference type="Proteomes" id="UP000010467"/>
    </source>
</evidence>
<dbReference type="SUPFAM" id="SSF54197">
    <property type="entry name" value="HIT-like"/>
    <property type="match status" value="1"/>
</dbReference>
<feature type="domain" description="HIT" evidence="1">
    <location>
        <begin position="35"/>
        <end position="129"/>
    </location>
</feature>
<dbReference type="Gene3D" id="3.30.428.10">
    <property type="entry name" value="HIT-like"/>
    <property type="match status" value="1"/>
</dbReference>
<dbReference type="Pfam" id="PF01230">
    <property type="entry name" value="HIT"/>
    <property type="match status" value="1"/>
</dbReference>
<dbReference type="Proteomes" id="UP000010467">
    <property type="component" value="Chromosome"/>
</dbReference>
<dbReference type="eggNOG" id="COG0537">
    <property type="taxonomic scope" value="Bacteria"/>
</dbReference>
<dbReference type="AlphaFoldDB" id="L0A4F4"/>
<dbReference type="KEGG" id="dpd:Deipe_2592"/>
<dbReference type="InterPro" id="IPR036265">
    <property type="entry name" value="HIT-like_sf"/>
</dbReference>
<dbReference type="PATRIC" id="fig|937777.3.peg.2600"/>
<accession>L0A4F4</accession>
<evidence type="ECO:0000259" key="1">
    <source>
        <dbReference type="Pfam" id="PF01230"/>
    </source>
</evidence>
<dbReference type="GO" id="GO:0009117">
    <property type="term" value="P:nucleotide metabolic process"/>
    <property type="evidence" value="ECO:0007669"/>
    <property type="project" value="TreeGrafter"/>
</dbReference>
<dbReference type="GO" id="GO:0016787">
    <property type="term" value="F:hydrolase activity"/>
    <property type="evidence" value="ECO:0007669"/>
    <property type="project" value="UniProtKB-KW"/>
</dbReference>
<dbReference type="RefSeq" id="WP_015236359.1">
    <property type="nucleotide sequence ID" value="NC_019793.1"/>
</dbReference>
<dbReference type="OrthoDB" id="9769064at2"/>
<proteinExistence type="predicted"/>
<reference evidence="3" key="1">
    <citation type="submission" date="2012-03" db="EMBL/GenBank/DDBJ databases">
        <title>Complete sequence of chromosome of Deinococcus peraridilitoris DSM 19664.</title>
        <authorList>
            <person name="Lucas S."/>
            <person name="Copeland A."/>
            <person name="Lapidus A."/>
            <person name="Glavina del Rio T."/>
            <person name="Dalin E."/>
            <person name="Tice H."/>
            <person name="Bruce D."/>
            <person name="Goodwin L."/>
            <person name="Pitluck S."/>
            <person name="Peters L."/>
            <person name="Mikhailova N."/>
            <person name="Lu M."/>
            <person name="Kyrpides N."/>
            <person name="Mavromatis K."/>
            <person name="Ivanova N."/>
            <person name="Brettin T."/>
            <person name="Detter J.C."/>
            <person name="Han C."/>
            <person name="Larimer F."/>
            <person name="Land M."/>
            <person name="Hauser L."/>
            <person name="Markowitz V."/>
            <person name="Cheng J.-F."/>
            <person name="Hugenholtz P."/>
            <person name="Woyke T."/>
            <person name="Wu D."/>
            <person name="Pukall R."/>
            <person name="Steenblock K."/>
            <person name="Brambilla E."/>
            <person name="Klenk H.-P."/>
            <person name="Eisen J.A."/>
        </authorList>
    </citation>
    <scope>NUCLEOTIDE SEQUENCE [LARGE SCALE GENOMIC DNA]</scope>
    <source>
        <strain evidence="3">DSM 19664 / LMG 22246 / CIP 109416 / KR-200</strain>
    </source>
</reference>
<keyword evidence="2" id="KW-0378">Hydrolase</keyword>
<dbReference type="PANTHER" id="PTHR46648">
    <property type="entry name" value="HIT FAMILY PROTEIN 1"/>
    <property type="match status" value="1"/>
</dbReference>
<organism evidence="2 3">
    <name type="scientific">Deinococcus peraridilitoris (strain DSM 19664 / LMG 22246 / CIP 109416 / KR-200)</name>
    <dbReference type="NCBI Taxonomy" id="937777"/>
    <lineage>
        <taxon>Bacteria</taxon>
        <taxon>Thermotogati</taxon>
        <taxon>Deinococcota</taxon>
        <taxon>Deinococci</taxon>
        <taxon>Deinococcales</taxon>
        <taxon>Deinococcaceae</taxon>
        <taxon>Deinococcus</taxon>
    </lineage>
</organism>
<name>L0A4F4_DEIPD</name>
<evidence type="ECO:0000313" key="2">
    <source>
        <dbReference type="EMBL" id="AFZ68057.1"/>
    </source>
</evidence>
<dbReference type="PANTHER" id="PTHR46648:SF1">
    <property type="entry name" value="ADENOSINE 5'-MONOPHOSPHORAMIDASE HNT1"/>
    <property type="match status" value="1"/>
</dbReference>